<gene>
    <name evidence="1" type="ORF">HMPREF9332_01221</name>
</gene>
<organism evidence="1 2">
    <name type="scientific">Alloprevotella rava F0323</name>
    <dbReference type="NCBI Taxonomy" id="679199"/>
    <lineage>
        <taxon>Bacteria</taxon>
        <taxon>Pseudomonadati</taxon>
        <taxon>Bacteroidota</taxon>
        <taxon>Bacteroidia</taxon>
        <taxon>Bacteroidales</taxon>
        <taxon>Prevotellaceae</taxon>
        <taxon>Alloprevotella</taxon>
    </lineage>
</organism>
<dbReference type="Proteomes" id="UP000015993">
    <property type="component" value="Unassembled WGS sequence"/>
</dbReference>
<accession>G5GCE4</accession>
<dbReference type="STRING" id="679199.HMPREF9332_01221"/>
<proteinExistence type="predicted"/>
<keyword evidence="2" id="KW-1185">Reference proteome</keyword>
<dbReference type="EMBL" id="ACZK01000022">
    <property type="protein sequence ID" value="EHG22723.1"/>
    <property type="molecule type" value="Genomic_DNA"/>
</dbReference>
<sequence length="54" mass="6574">MDYKLSKKEVTLNRIGVYRKNGKWSKTEKETFDDREHEYIKKYNQGVFNNAMNQ</sequence>
<reference evidence="1 2" key="1">
    <citation type="submission" date="2011-08" db="EMBL/GenBank/DDBJ databases">
        <title>The Genome Sequence of Prevotella sp. oral taxon 302 str. F0323.</title>
        <authorList>
            <consortium name="The Broad Institute Genome Sequencing Platform"/>
            <person name="Earl A."/>
            <person name="Ward D."/>
            <person name="Feldgarden M."/>
            <person name="Gevers D."/>
            <person name="Izard J."/>
            <person name="Blanton J.M."/>
            <person name="Baranova O.V."/>
            <person name="Tanner A.C."/>
            <person name="Dewhirst F.E."/>
            <person name="Young S.K."/>
            <person name="Zeng Q."/>
            <person name="Gargeya S."/>
            <person name="Fitzgerald M."/>
            <person name="Haas B."/>
            <person name="Abouelleil A."/>
            <person name="Alvarado L."/>
            <person name="Arachchi H.M."/>
            <person name="Berlin A."/>
            <person name="Brown A."/>
            <person name="Chapman S.B."/>
            <person name="Chen Z."/>
            <person name="Dunbar C."/>
            <person name="Freedman E."/>
            <person name="Gearin G."/>
            <person name="Gellesch M."/>
            <person name="Goldberg J."/>
            <person name="Griggs A."/>
            <person name="Gujja S."/>
            <person name="Heiman D."/>
            <person name="Howarth C."/>
            <person name="Larson L."/>
            <person name="Lui A."/>
            <person name="MacDonald P.J.P."/>
            <person name="Montmayeur A."/>
            <person name="Murphy C."/>
            <person name="Neiman D."/>
            <person name="Pearson M."/>
            <person name="Priest M."/>
            <person name="Roberts A."/>
            <person name="Saif S."/>
            <person name="Shea T."/>
            <person name="Shenoy N."/>
            <person name="Sisk P."/>
            <person name="Stolte C."/>
            <person name="Sykes S."/>
            <person name="Wortman J."/>
            <person name="Nusbaum C."/>
            <person name="Birren B."/>
        </authorList>
    </citation>
    <scope>NUCLEOTIDE SEQUENCE [LARGE SCALE GENOMIC DNA]</scope>
    <source>
        <strain evidence="1 2">F0323</strain>
    </source>
</reference>
<comment type="caution">
    <text evidence="1">The sequence shown here is derived from an EMBL/GenBank/DDBJ whole genome shotgun (WGS) entry which is preliminary data.</text>
</comment>
<evidence type="ECO:0000313" key="1">
    <source>
        <dbReference type="EMBL" id="EHG22723.1"/>
    </source>
</evidence>
<name>G5GCE4_9BACT</name>
<protein>
    <submittedName>
        <fullName evidence="1">Uncharacterized protein</fullName>
    </submittedName>
</protein>
<dbReference type="HOGENOM" id="CLU_3039734_0_0_10"/>
<evidence type="ECO:0000313" key="2">
    <source>
        <dbReference type="Proteomes" id="UP000015993"/>
    </source>
</evidence>
<dbReference type="AlphaFoldDB" id="G5GCE4"/>